<keyword evidence="1" id="KW-1133">Transmembrane helix</keyword>
<keyword evidence="1" id="KW-0812">Transmembrane</keyword>
<comment type="caution">
    <text evidence="2">The sequence shown here is derived from an EMBL/GenBank/DDBJ whole genome shotgun (WGS) entry which is preliminary data.</text>
</comment>
<feature type="transmembrane region" description="Helical" evidence="1">
    <location>
        <begin position="117"/>
        <end position="140"/>
    </location>
</feature>
<feature type="transmembrane region" description="Helical" evidence="1">
    <location>
        <begin position="44"/>
        <end position="65"/>
    </location>
</feature>
<dbReference type="RefSeq" id="WP_115773153.1">
    <property type="nucleotide sequence ID" value="NZ_PIOC01000016.1"/>
</dbReference>
<name>A0A3D8PRE9_9BACI</name>
<reference evidence="3" key="1">
    <citation type="submission" date="2017-11" db="EMBL/GenBank/DDBJ databases">
        <authorList>
            <person name="Zhu W."/>
        </authorList>
    </citation>
    <scope>NUCLEOTIDE SEQUENCE [LARGE SCALE GENOMIC DNA]</scope>
    <source>
        <strain evidence="3">CAU 1183</strain>
    </source>
</reference>
<gene>
    <name evidence="2" type="ORF">CWR48_10235</name>
</gene>
<evidence type="ECO:0000313" key="3">
    <source>
        <dbReference type="Proteomes" id="UP000257143"/>
    </source>
</evidence>
<feature type="transmembrane region" description="Helical" evidence="1">
    <location>
        <begin position="12"/>
        <end position="32"/>
    </location>
</feature>
<dbReference type="EMBL" id="PIOC01000016">
    <property type="protein sequence ID" value="RDW18693.1"/>
    <property type="molecule type" value="Genomic_DNA"/>
</dbReference>
<dbReference type="Proteomes" id="UP000257143">
    <property type="component" value="Unassembled WGS sequence"/>
</dbReference>
<sequence>MKRGTTIFLKTAVFLIRVSVLALCVFLLPWLANYTVEMFPELAYLQYPVLIGLYVTAIPLFIALYQAVRLLNYIDNNDAFSESSVKSLKLIKYCAITISILYVIGTIFLMSQNALHPGIALIGIILIFASAVISVFAGVLQKLLRNALDIKLENELTV</sequence>
<dbReference type="AlphaFoldDB" id="A0A3D8PRE9"/>
<protein>
    <submittedName>
        <fullName evidence="2">DUF2975 domain-containing protein</fullName>
    </submittedName>
</protein>
<accession>A0A3D8PRE9</accession>
<keyword evidence="1" id="KW-0472">Membrane</keyword>
<evidence type="ECO:0000256" key="1">
    <source>
        <dbReference type="SAM" id="Phobius"/>
    </source>
</evidence>
<organism evidence="2 3">
    <name type="scientific">Oceanobacillus arenosus</name>
    <dbReference type="NCBI Taxonomy" id="1229153"/>
    <lineage>
        <taxon>Bacteria</taxon>
        <taxon>Bacillati</taxon>
        <taxon>Bacillota</taxon>
        <taxon>Bacilli</taxon>
        <taxon>Bacillales</taxon>
        <taxon>Bacillaceae</taxon>
        <taxon>Oceanobacillus</taxon>
    </lineage>
</organism>
<dbReference type="Pfam" id="PF11188">
    <property type="entry name" value="DUF2975"/>
    <property type="match status" value="1"/>
</dbReference>
<proteinExistence type="predicted"/>
<dbReference type="OrthoDB" id="1100174at2"/>
<feature type="transmembrane region" description="Helical" evidence="1">
    <location>
        <begin position="90"/>
        <end position="111"/>
    </location>
</feature>
<evidence type="ECO:0000313" key="2">
    <source>
        <dbReference type="EMBL" id="RDW18693.1"/>
    </source>
</evidence>
<keyword evidence="3" id="KW-1185">Reference proteome</keyword>
<dbReference type="InterPro" id="IPR021354">
    <property type="entry name" value="DUF2975"/>
</dbReference>